<evidence type="ECO:0000259" key="4">
    <source>
        <dbReference type="Pfam" id="PF25917"/>
    </source>
</evidence>
<comment type="subcellular location">
    <subcellularLocation>
        <location evidence="1">Cell envelope</location>
    </subcellularLocation>
</comment>
<evidence type="ECO:0000256" key="3">
    <source>
        <dbReference type="ARBA" id="ARBA00022448"/>
    </source>
</evidence>
<dbReference type="InterPro" id="IPR006143">
    <property type="entry name" value="RND_pump_MFP"/>
</dbReference>
<dbReference type="PANTHER" id="PTHR30469">
    <property type="entry name" value="MULTIDRUG RESISTANCE PROTEIN MDTA"/>
    <property type="match status" value="1"/>
</dbReference>
<dbReference type="Proteomes" id="UP001595444">
    <property type="component" value="Unassembled WGS sequence"/>
</dbReference>
<dbReference type="Pfam" id="PF25917">
    <property type="entry name" value="BSH_RND"/>
    <property type="match status" value="1"/>
</dbReference>
<evidence type="ECO:0000313" key="6">
    <source>
        <dbReference type="EMBL" id="MFC3051594.1"/>
    </source>
</evidence>
<keyword evidence="3" id="KW-0813">Transport</keyword>
<dbReference type="Gene3D" id="2.40.420.20">
    <property type="match status" value="1"/>
</dbReference>
<dbReference type="Gene3D" id="1.10.287.470">
    <property type="entry name" value="Helix hairpin bin"/>
    <property type="match status" value="1"/>
</dbReference>
<dbReference type="RefSeq" id="WP_194215071.1">
    <property type="nucleotide sequence ID" value="NZ_CP061205.1"/>
</dbReference>
<dbReference type="NCBIfam" id="TIGR01730">
    <property type="entry name" value="RND_mfp"/>
    <property type="match status" value="1"/>
</dbReference>
<protein>
    <submittedName>
        <fullName evidence="6">Efflux RND transporter periplasmic adaptor subunit</fullName>
    </submittedName>
</protein>
<dbReference type="EMBL" id="JBHRSL010000004">
    <property type="protein sequence ID" value="MFC3051594.1"/>
    <property type="molecule type" value="Genomic_DNA"/>
</dbReference>
<evidence type="ECO:0000259" key="5">
    <source>
        <dbReference type="Pfam" id="PF25967"/>
    </source>
</evidence>
<evidence type="ECO:0000256" key="2">
    <source>
        <dbReference type="ARBA" id="ARBA00009477"/>
    </source>
</evidence>
<feature type="domain" description="Multidrug resistance protein MdtA-like C-terminal permuted SH3" evidence="5">
    <location>
        <begin position="268"/>
        <end position="328"/>
    </location>
</feature>
<dbReference type="Gene3D" id="2.40.30.170">
    <property type="match status" value="1"/>
</dbReference>
<gene>
    <name evidence="6" type="ORF">ACFOKA_06750</name>
</gene>
<organism evidence="6 7">
    <name type="scientific">Kordiimonas pumila</name>
    <dbReference type="NCBI Taxonomy" id="2161677"/>
    <lineage>
        <taxon>Bacteria</taxon>
        <taxon>Pseudomonadati</taxon>
        <taxon>Pseudomonadota</taxon>
        <taxon>Alphaproteobacteria</taxon>
        <taxon>Kordiimonadales</taxon>
        <taxon>Kordiimonadaceae</taxon>
        <taxon>Kordiimonas</taxon>
    </lineage>
</organism>
<comment type="similarity">
    <text evidence="2">Belongs to the membrane fusion protein (MFP) (TC 8.A.1) family.</text>
</comment>
<dbReference type="InterPro" id="IPR058627">
    <property type="entry name" value="MdtA-like_C"/>
</dbReference>
<keyword evidence="7" id="KW-1185">Reference proteome</keyword>
<dbReference type="InterPro" id="IPR058625">
    <property type="entry name" value="MdtA-like_BSH"/>
</dbReference>
<evidence type="ECO:0000313" key="7">
    <source>
        <dbReference type="Proteomes" id="UP001595444"/>
    </source>
</evidence>
<sequence length="343" mass="36959">MSALVACSEPEQVVQPDEIHTVVIKTAEGGTTSALINRRFIGLVEPVSTVDISFQVTGNMTQLPVKEGTVVPEGGLLAALDPAEFKSAVREAEVAVDVAESELRRKKILLDKQLVAPETYEQSRSVYDLRKVALDNAERNLSYTTINAPFDALITRRLVDAHTNVQAREAVLRIQDVSELRVRISVPEDLMRASTDASEVDVKALVSAAGTEYSYPLEYREHSTEADQVAQSYGVVFGMPRPAEVNLLPGMTVSVVVTPKLASGSAIVYVPVGALDDSAGTGMRVWVYNPETELVAPRRVQQGAIMNGYVSVVSGLEAGEQVVAAGVQSLKEGMKVQPLGKLR</sequence>
<proteinExistence type="inferred from homology"/>
<dbReference type="SUPFAM" id="SSF111369">
    <property type="entry name" value="HlyD-like secretion proteins"/>
    <property type="match status" value="1"/>
</dbReference>
<feature type="domain" description="Multidrug resistance protein MdtA-like barrel-sandwich hybrid" evidence="4">
    <location>
        <begin position="49"/>
        <end position="167"/>
    </location>
</feature>
<reference evidence="7" key="1">
    <citation type="journal article" date="2019" name="Int. J. Syst. Evol. Microbiol.">
        <title>The Global Catalogue of Microorganisms (GCM) 10K type strain sequencing project: providing services to taxonomists for standard genome sequencing and annotation.</title>
        <authorList>
            <consortium name="The Broad Institute Genomics Platform"/>
            <consortium name="The Broad Institute Genome Sequencing Center for Infectious Disease"/>
            <person name="Wu L."/>
            <person name="Ma J."/>
        </authorList>
    </citation>
    <scope>NUCLEOTIDE SEQUENCE [LARGE SCALE GENOMIC DNA]</scope>
    <source>
        <strain evidence="7">KCTC 62164</strain>
    </source>
</reference>
<evidence type="ECO:0000256" key="1">
    <source>
        <dbReference type="ARBA" id="ARBA00004196"/>
    </source>
</evidence>
<dbReference type="Pfam" id="PF25967">
    <property type="entry name" value="RND-MFP_C"/>
    <property type="match status" value="1"/>
</dbReference>
<accession>A0ABV7D3I6</accession>
<comment type="caution">
    <text evidence="6">The sequence shown here is derived from an EMBL/GenBank/DDBJ whole genome shotgun (WGS) entry which is preliminary data.</text>
</comment>
<dbReference type="Gene3D" id="2.40.50.100">
    <property type="match status" value="1"/>
</dbReference>
<name>A0ABV7D3I6_9PROT</name>
<dbReference type="PANTHER" id="PTHR30469:SF20">
    <property type="entry name" value="EFFLUX RND TRANSPORTER PERIPLASMIC ADAPTOR SUBUNIT"/>
    <property type="match status" value="1"/>
</dbReference>